<name>A0A367R0D2_NOSPU</name>
<accession>A0A367R0D2</accession>
<proteinExistence type="predicted"/>
<gene>
    <name evidence="1" type="ORF">A6769_34960</name>
</gene>
<comment type="caution">
    <text evidence="1">The sequence shown here is derived from an EMBL/GenBank/DDBJ whole genome shotgun (WGS) entry which is preliminary data.</text>
</comment>
<reference evidence="1 2" key="1">
    <citation type="submission" date="2016-04" db="EMBL/GenBank/DDBJ databases">
        <authorList>
            <person name="Evans L.H."/>
            <person name="Alamgir A."/>
            <person name="Owens N."/>
            <person name="Weber N.D."/>
            <person name="Virtaneva K."/>
            <person name="Barbian K."/>
            <person name="Babar A."/>
            <person name="Rosenke K."/>
        </authorList>
    </citation>
    <scope>NUCLEOTIDE SEQUENCE [LARGE SCALE GENOMIC DNA]</scope>
    <source>
        <strain evidence="1">NIES-2108</strain>
    </source>
</reference>
<sequence length="83" mass="9483">MKFSDLQRGDLFCFPSGEDTYKKIGDTLAMPLCSRMNHVADVRVETEVIGIEPSAYSRDREENMPDFEGLTWELQCLMAEMGE</sequence>
<evidence type="ECO:0000313" key="2">
    <source>
        <dbReference type="Proteomes" id="UP000252085"/>
    </source>
</evidence>
<evidence type="ECO:0000313" key="1">
    <source>
        <dbReference type="EMBL" id="RCJ29938.1"/>
    </source>
</evidence>
<dbReference type="AlphaFoldDB" id="A0A367R0D2"/>
<dbReference type="Proteomes" id="UP000252085">
    <property type="component" value="Unassembled WGS sequence"/>
</dbReference>
<protein>
    <submittedName>
        <fullName evidence="1">Uncharacterized protein</fullName>
    </submittedName>
</protein>
<dbReference type="EMBL" id="LXQE01000194">
    <property type="protein sequence ID" value="RCJ29938.1"/>
    <property type="molecule type" value="Genomic_DNA"/>
</dbReference>
<organism evidence="1 2">
    <name type="scientific">Nostoc punctiforme NIES-2108</name>
    <dbReference type="NCBI Taxonomy" id="1356359"/>
    <lineage>
        <taxon>Bacteria</taxon>
        <taxon>Bacillati</taxon>
        <taxon>Cyanobacteriota</taxon>
        <taxon>Cyanophyceae</taxon>
        <taxon>Nostocales</taxon>
        <taxon>Nostocaceae</taxon>
        <taxon>Nostoc</taxon>
    </lineage>
</organism>